<name>A0A098EDN6_ANAPH</name>
<dbReference type="InterPro" id="IPR006143">
    <property type="entry name" value="RND_pump_MFP"/>
</dbReference>
<dbReference type="SUPFAM" id="SSF111369">
    <property type="entry name" value="HlyD-like secretion proteins"/>
    <property type="match status" value="1"/>
</dbReference>
<dbReference type="GO" id="GO:0015562">
    <property type="term" value="F:efflux transmembrane transporter activity"/>
    <property type="evidence" value="ECO:0007669"/>
    <property type="project" value="TreeGrafter"/>
</dbReference>
<dbReference type="AlphaFoldDB" id="A0A098EDN6"/>
<dbReference type="Gene3D" id="2.40.50.100">
    <property type="match status" value="1"/>
</dbReference>
<gene>
    <name evidence="2" type="primary">hlyD</name>
    <name evidence="2" type="ORF">ANAPHAGO_00972</name>
</gene>
<dbReference type="PROSITE" id="PS51257">
    <property type="entry name" value="PROKAR_LIPOPROTEIN"/>
    <property type="match status" value="1"/>
</dbReference>
<proteinExistence type="inferred from homology"/>
<evidence type="ECO:0000256" key="1">
    <source>
        <dbReference type="ARBA" id="ARBA00009477"/>
    </source>
</evidence>
<comment type="similarity">
    <text evidence="1">Belongs to the membrane fusion protein (MFP) (TC 8.A.1) family.</text>
</comment>
<dbReference type="GO" id="GO:1990281">
    <property type="term" value="C:efflux pump complex"/>
    <property type="evidence" value="ECO:0007669"/>
    <property type="project" value="TreeGrafter"/>
</dbReference>
<dbReference type="Proteomes" id="UP000055047">
    <property type="component" value="Unassembled WGS sequence"/>
</dbReference>
<dbReference type="RefSeq" id="WP_060757554.1">
    <property type="nucleotide sequence ID" value="NZ_CCXQ01000013.1"/>
</dbReference>
<dbReference type="PANTHER" id="PTHR30469">
    <property type="entry name" value="MULTIDRUG RESISTANCE PROTEIN MDTA"/>
    <property type="match status" value="1"/>
</dbReference>
<dbReference type="EMBL" id="CCXQ01000013">
    <property type="protein sequence ID" value="CEG20419.1"/>
    <property type="molecule type" value="Genomic_DNA"/>
</dbReference>
<organism evidence="2 3">
    <name type="scientific">Anaplasma phagocytophilum</name>
    <name type="common">Ehrlichia phagocytophila</name>
    <dbReference type="NCBI Taxonomy" id="948"/>
    <lineage>
        <taxon>Bacteria</taxon>
        <taxon>Pseudomonadati</taxon>
        <taxon>Pseudomonadota</taxon>
        <taxon>Alphaproteobacteria</taxon>
        <taxon>Rickettsiales</taxon>
        <taxon>Anaplasmataceae</taxon>
        <taxon>Anaplasma</taxon>
        <taxon>phagocytophilum group</taxon>
    </lineage>
</organism>
<evidence type="ECO:0000313" key="2">
    <source>
        <dbReference type="EMBL" id="CEG20419.1"/>
    </source>
</evidence>
<dbReference type="PANTHER" id="PTHR30469:SF29">
    <property type="entry name" value="BLR2860 PROTEIN"/>
    <property type="match status" value="1"/>
</dbReference>
<dbReference type="Gene3D" id="1.10.287.470">
    <property type="entry name" value="Helix hairpin bin"/>
    <property type="match status" value="1"/>
</dbReference>
<evidence type="ECO:0000313" key="3">
    <source>
        <dbReference type="Proteomes" id="UP000055047"/>
    </source>
</evidence>
<dbReference type="NCBIfam" id="TIGR01730">
    <property type="entry name" value="RND_mfp"/>
    <property type="match status" value="1"/>
</dbReference>
<dbReference type="Gene3D" id="2.40.30.170">
    <property type="match status" value="1"/>
</dbReference>
<dbReference type="Gene3D" id="2.40.420.20">
    <property type="match status" value="1"/>
</dbReference>
<accession>A0A098EDN6</accession>
<reference evidence="2 3" key="1">
    <citation type="submission" date="2014-09" db="EMBL/GenBank/DDBJ databases">
        <authorList>
            <person name="Loux Valentin"/>
            <person name="Dugat Thibaut"/>
        </authorList>
    </citation>
    <scope>NUCLEOTIDE SEQUENCE [LARGE SCALE GENOMIC DNA]</scope>
    <source>
        <strain evidence="2 3">BOV-10_179</strain>
    </source>
</reference>
<protein>
    <submittedName>
        <fullName evidence="2">Putative secretion protein hlyD</fullName>
    </submittedName>
</protein>
<sequence length="359" mass="39218">MGPFTLRRRYAVAALLVVGCVLWFTSGILISRKTSRVPIFDGRADICSLIDVLEFGAAVHEVKRVFSANVAAARAVDIISEANGRVEEVLLSNGSAVDKDQVILRIDARGKLERLEQARVLLEQRRLERGVSESLGAEGYRSQVHDHAALVALREAEVNYKNAKLALDSATVKAPFVGVVDEILPQVGSMVSVGQTVARVLNFDNLKVVTYVPERDVAYIKPGDSVKVKLGRTGVVSSGKVSFVSKVVSPETKSYKLEIIIEPQGIFEITEGMFAQVEFVIRREKAYRIPSSSLSVSAKGNLGVKVLDDRGIIRVLDVSIVDDDEGYIWVSGIHEDSVKLIVRGHEYALDGAQIVECNT</sequence>